<evidence type="ECO:0000313" key="8">
    <source>
        <dbReference type="Proteomes" id="UP000242560"/>
    </source>
</evidence>
<feature type="transmembrane region" description="Helical" evidence="5">
    <location>
        <begin position="131"/>
        <end position="152"/>
    </location>
</feature>
<keyword evidence="2 5" id="KW-0812">Transmembrane</keyword>
<feature type="transmembrane region" description="Helical" evidence="5">
    <location>
        <begin position="31"/>
        <end position="51"/>
    </location>
</feature>
<dbReference type="GO" id="GO:0015386">
    <property type="term" value="F:potassium:proton antiporter activity"/>
    <property type="evidence" value="ECO:0007669"/>
    <property type="project" value="TreeGrafter"/>
</dbReference>
<feature type="transmembrane region" description="Helical" evidence="5">
    <location>
        <begin position="164"/>
        <end position="183"/>
    </location>
</feature>
<evidence type="ECO:0000256" key="4">
    <source>
        <dbReference type="ARBA" id="ARBA00023136"/>
    </source>
</evidence>
<feature type="transmembrane region" description="Helical" evidence="5">
    <location>
        <begin position="312"/>
        <end position="334"/>
    </location>
</feature>
<feature type="transmembrane region" description="Helical" evidence="5">
    <location>
        <begin position="63"/>
        <end position="86"/>
    </location>
</feature>
<feature type="domain" description="Sodium/calcium exchanger membrane region" evidence="6">
    <location>
        <begin position="33"/>
        <end position="185"/>
    </location>
</feature>
<dbReference type="GO" id="GO:0005886">
    <property type="term" value="C:plasma membrane"/>
    <property type="evidence" value="ECO:0007669"/>
    <property type="project" value="TreeGrafter"/>
</dbReference>
<dbReference type="AlphaFoldDB" id="A0A1I3J8B4"/>
<feature type="transmembrane region" description="Helical" evidence="5">
    <location>
        <begin position="283"/>
        <end position="306"/>
    </location>
</feature>
<evidence type="ECO:0000313" key="7">
    <source>
        <dbReference type="EMBL" id="SFI56472.1"/>
    </source>
</evidence>
<dbReference type="Proteomes" id="UP000242560">
    <property type="component" value="Unassembled WGS sequence"/>
</dbReference>
<feature type="transmembrane region" description="Helical" evidence="5">
    <location>
        <begin position="213"/>
        <end position="231"/>
    </location>
</feature>
<name>A0A1I3J8B4_9FLAO</name>
<proteinExistence type="predicted"/>
<feature type="transmembrane region" description="Helical" evidence="5">
    <location>
        <begin position="251"/>
        <end position="271"/>
    </location>
</feature>
<dbReference type="InterPro" id="IPR052946">
    <property type="entry name" value="Alkaline_pH_Ca-Antiporter"/>
</dbReference>
<reference evidence="8" key="1">
    <citation type="submission" date="2016-10" db="EMBL/GenBank/DDBJ databases">
        <authorList>
            <person name="Varghese N."/>
            <person name="Submissions S."/>
        </authorList>
    </citation>
    <scope>NUCLEOTIDE SEQUENCE [LARGE SCALE GENOMIC DNA]</scope>
    <source>
        <strain evidence="8">DSM 22251</strain>
    </source>
</reference>
<evidence type="ECO:0000256" key="2">
    <source>
        <dbReference type="ARBA" id="ARBA00022692"/>
    </source>
</evidence>
<dbReference type="GO" id="GO:0015385">
    <property type="term" value="F:sodium:proton antiporter activity"/>
    <property type="evidence" value="ECO:0007669"/>
    <property type="project" value="TreeGrafter"/>
</dbReference>
<feature type="domain" description="Sodium/calcium exchanger membrane region" evidence="6">
    <location>
        <begin position="216"/>
        <end position="358"/>
    </location>
</feature>
<dbReference type="RefSeq" id="WP_089817570.1">
    <property type="nucleotide sequence ID" value="NZ_FORQ01000001.1"/>
</dbReference>
<gene>
    <name evidence="7" type="ORF">SAMN05421638_0015</name>
</gene>
<comment type="subcellular location">
    <subcellularLocation>
        <location evidence="1">Membrane</location>
        <topology evidence="1">Multi-pass membrane protein</topology>
    </subcellularLocation>
</comment>
<dbReference type="Gene3D" id="1.20.1420.30">
    <property type="entry name" value="NCX, central ion-binding region"/>
    <property type="match status" value="1"/>
</dbReference>
<dbReference type="PANTHER" id="PTHR37958">
    <property type="entry name" value="SODIUM-POTASSIUM/PROTON ANTIPORTER CHAA"/>
    <property type="match status" value="1"/>
</dbReference>
<keyword evidence="4 5" id="KW-0472">Membrane</keyword>
<organism evidence="7 8">
    <name type="scientific">Kaistella treverensis</name>
    <dbReference type="NCBI Taxonomy" id="631455"/>
    <lineage>
        <taxon>Bacteria</taxon>
        <taxon>Pseudomonadati</taxon>
        <taxon>Bacteroidota</taxon>
        <taxon>Flavobacteriia</taxon>
        <taxon>Flavobacteriales</taxon>
        <taxon>Weeksellaceae</taxon>
        <taxon>Chryseobacterium group</taxon>
        <taxon>Kaistella</taxon>
    </lineage>
</organism>
<accession>A0A1I3J8B4</accession>
<dbReference type="InterPro" id="IPR004837">
    <property type="entry name" value="NaCa_Exmemb"/>
</dbReference>
<dbReference type="Pfam" id="PF01699">
    <property type="entry name" value="Na_Ca_ex"/>
    <property type="match status" value="2"/>
</dbReference>
<evidence type="ECO:0000256" key="5">
    <source>
        <dbReference type="SAM" id="Phobius"/>
    </source>
</evidence>
<feature type="transmembrane region" description="Helical" evidence="5">
    <location>
        <begin position="341"/>
        <end position="358"/>
    </location>
</feature>
<feature type="transmembrane region" description="Helical" evidence="5">
    <location>
        <begin position="98"/>
        <end position="119"/>
    </location>
</feature>
<dbReference type="InterPro" id="IPR044880">
    <property type="entry name" value="NCX_ion-bd_dom_sf"/>
</dbReference>
<evidence type="ECO:0000259" key="6">
    <source>
        <dbReference type="Pfam" id="PF01699"/>
    </source>
</evidence>
<evidence type="ECO:0000256" key="3">
    <source>
        <dbReference type="ARBA" id="ARBA00022989"/>
    </source>
</evidence>
<keyword evidence="8" id="KW-1185">Reference proteome</keyword>
<evidence type="ECO:0000256" key="1">
    <source>
        <dbReference type="ARBA" id="ARBA00004141"/>
    </source>
</evidence>
<protein>
    <submittedName>
        <fullName evidence="7">Ca2+:H+ antiporter</fullName>
    </submittedName>
</protein>
<dbReference type="EMBL" id="FORQ01000001">
    <property type="protein sequence ID" value="SFI56472.1"/>
    <property type="molecule type" value="Genomic_DNA"/>
</dbReference>
<keyword evidence="3 5" id="KW-1133">Transmembrane helix</keyword>
<feature type="transmembrane region" description="Helical" evidence="5">
    <location>
        <begin position="7"/>
        <end position="25"/>
    </location>
</feature>
<dbReference type="PANTHER" id="PTHR37958:SF1">
    <property type="entry name" value="SODIUM-POTASSIUM_PROTON ANTIPORTER CHAA"/>
    <property type="match status" value="1"/>
</dbReference>
<sequence>MKKIRKYYTWTTSIPLLACVLYLSGYLNDNLVFQAIAGVLLIFCVMSAVHHSEIIAHRVGEPYGTIILAVSITIIEVAIIVSLMISGGEEYAPFARDTVYAAVMLILNGIVGLSLFIGGNKFHTQTFSPHSVRIALVALISIVAFTMILPTFTKGQAGPFYTEAQLVFEFIACLAIYIAFISAQTGKHREYFLTETGDSPEEDHTDDVSRQSLWISIVFLLISLIIVVLLAKVLTIPIEDLILYYGLPKSLVGIIIAAIILLPEGIAAVNAARSNKLQTSLNLALGSAIASIGLTIPAVSLASYIYGFPLVLGLDIVPIILLVISIFTVLISLIGGRSNSVYGVVLLVNLLAYIFLTINP</sequence>